<dbReference type="Gene3D" id="3.40.50.920">
    <property type="match status" value="1"/>
</dbReference>
<reference evidence="1 2" key="1">
    <citation type="submission" date="2020-08" db="EMBL/GenBank/DDBJ databases">
        <title>Croceimicrobium hydrocarbonivorans gen. nov., sp. nov., a novel marine bacterium isolated from a bacterial consortium that degrades polyethylene terephthalate.</title>
        <authorList>
            <person name="Liu R."/>
        </authorList>
    </citation>
    <scope>NUCLEOTIDE SEQUENCE [LARGE SCALE GENOMIC DNA]</scope>
    <source>
        <strain evidence="1 2">A20-9</strain>
    </source>
</reference>
<dbReference type="Proteomes" id="UP000516305">
    <property type="component" value="Chromosome"/>
</dbReference>
<evidence type="ECO:0000313" key="2">
    <source>
        <dbReference type="Proteomes" id="UP000516305"/>
    </source>
</evidence>
<organism evidence="1 2">
    <name type="scientific">Croceimicrobium hydrocarbonivorans</name>
    <dbReference type="NCBI Taxonomy" id="2761580"/>
    <lineage>
        <taxon>Bacteria</taxon>
        <taxon>Pseudomonadati</taxon>
        <taxon>Bacteroidota</taxon>
        <taxon>Flavobacteriia</taxon>
        <taxon>Flavobacteriales</taxon>
        <taxon>Owenweeksiaceae</taxon>
        <taxon>Croceimicrobium</taxon>
    </lineage>
</organism>
<accession>A0A7H0VJ31</accession>
<evidence type="ECO:0000313" key="1">
    <source>
        <dbReference type="EMBL" id="QNR25729.1"/>
    </source>
</evidence>
<sequence length="79" mass="8758">MDQLHLVEILASYRRLILVDENPAGGSLHRDLLALLQSGKLKAEYQAVLIDKPFSEHAPRTEQLAASGFSLESLLAKLF</sequence>
<dbReference type="KEGG" id="chyd:H4K34_07775"/>
<dbReference type="AlphaFoldDB" id="A0A7H0VJ31"/>
<name>A0A7H0VJ31_9FLAO</name>
<protein>
    <submittedName>
        <fullName evidence="1">Uncharacterized protein</fullName>
    </submittedName>
</protein>
<proteinExistence type="predicted"/>
<dbReference type="InterPro" id="IPR009014">
    <property type="entry name" value="Transketo_C/PFOR_II"/>
</dbReference>
<keyword evidence="2" id="KW-1185">Reference proteome</keyword>
<dbReference type="RefSeq" id="WP_210760254.1">
    <property type="nucleotide sequence ID" value="NZ_CP060139.1"/>
</dbReference>
<dbReference type="EMBL" id="CP060139">
    <property type="protein sequence ID" value="QNR25729.1"/>
    <property type="molecule type" value="Genomic_DNA"/>
</dbReference>
<gene>
    <name evidence="1" type="ORF">H4K34_07775</name>
</gene>